<evidence type="ECO:0000313" key="5">
    <source>
        <dbReference type="EMBL" id="KAK6335150.1"/>
    </source>
</evidence>
<accession>A0AAN8MPG3</accession>
<feature type="compositionally biased region" description="Polar residues" evidence="2">
    <location>
        <begin position="422"/>
        <end position="436"/>
    </location>
</feature>
<feature type="region of interest" description="Disordered" evidence="2">
    <location>
        <begin position="422"/>
        <end position="459"/>
    </location>
</feature>
<keyword evidence="6" id="KW-1185">Reference proteome</keyword>
<evidence type="ECO:0000256" key="2">
    <source>
        <dbReference type="SAM" id="MobiDB-lite"/>
    </source>
</evidence>
<protein>
    <recommendedName>
        <fullName evidence="4">Peptidase A1 domain-containing protein</fullName>
    </recommendedName>
</protein>
<keyword evidence="3" id="KW-0812">Transmembrane</keyword>
<dbReference type="PANTHER" id="PTHR47966:SF65">
    <property type="entry name" value="ASPARTIC-TYPE ENDOPEPTIDASE"/>
    <property type="match status" value="1"/>
</dbReference>
<dbReference type="Pfam" id="PF00026">
    <property type="entry name" value="Asp"/>
    <property type="match status" value="1"/>
</dbReference>
<comment type="caution">
    <text evidence="5">The sequence shown here is derived from an EMBL/GenBank/DDBJ whole genome shotgun (WGS) entry which is preliminary data.</text>
</comment>
<dbReference type="AlphaFoldDB" id="A0AAN8MPG3"/>
<feature type="region of interest" description="Disordered" evidence="2">
    <location>
        <begin position="494"/>
        <end position="530"/>
    </location>
</feature>
<dbReference type="SUPFAM" id="SSF50630">
    <property type="entry name" value="Acid proteases"/>
    <property type="match status" value="1"/>
</dbReference>
<evidence type="ECO:0000256" key="1">
    <source>
        <dbReference type="ARBA" id="ARBA00007447"/>
    </source>
</evidence>
<dbReference type="EMBL" id="JAVHNR010000008">
    <property type="protein sequence ID" value="KAK6335150.1"/>
    <property type="molecule type" value="Genomic_DNA"/>
</dbReference>
<dbReference type="GO" id="GO:0006508">
    <property type="term" value="P:proteolysis"/>
    <property type="evidence" value="ECO:0007669"/>
    <property type="project" value="InterPro"/>
</dbReference>
<dbReference type="Proteomes" id="UP001313282">
    <property type="component" value="Unassembled WGS sequence"/>
</dbReference>
<dbReference type="GO" id="GO:0004190">
    <property type="term" value="F:aspartic-type endopeptidase activity"/>
    <property type="evidence" value="ECO:0007669"/>
    <property type="project" value="InterPro"/>
</dbReference>
<feature type="transmembrane region" description="Helical" evidence="3">
    <location>
        <begin position="464"/>
        <end position="486"/>
    </location>
</feature>
<dbReference type="Gene3D" id="2.40.70.10">
    <property type="entry name" value="Acid Proteases"/>
    <property type="match status" value="2"/>
</dbReference>
<dbReference type="InterPro" id="IPR021109">
    <property type="entry name" value="Peptidase_aspartic_dom_sf"/>
</dbReference>
<dbReference type="InterPro" id="IPR033121">
    <property type="entry name" value="PEPTIDASE_A1"/>
</dbReference>
<dbReference type="PANTHER" id="PTHR47966">
    <property type="entry name" value="BETA-SITE APP-CLEAVING ENZYME, ISOFORM A-RELATED"/>
    <property type="match status" value="1"/>
</dbReference>
<evidence type="ECO:0000256" key="3">
    <source>
        <dbReference type="SAM" id="Phobius"/>
    </source>
</evidence>
<comment type="similarity">
    <text evidence="1">Belongs to the peptidase A1 family.</text>
</comment>
<keyword evidence="3" id="KW-0472">Membrane</keyword>
<organism evidence="5 6">
    <name type="scientific">Orbilia javanica</name>
    <dbReference type="NCBI Taxonomy" id="47235"/>
    <lineage>
        <taxon>Eukaryota</taxon>
        <taxon>Fungi</taxon>
        <taxon>Dikarya</taxon>
        <taxon>Ascomycota</taxon>
        <taxon>Pezizomycotina</taxon>
        <taxon>Orbiliomycetes</taxon>
        <taxon>Orbiliales</taxon>
        <taxon>Orbiliaceae</taxon>
        <taxon>Orbilia</taxon>
    </lineage>
</organism>
<name>A0AAN8MPG3_9PEZI</name>
<sequence length="616" mass="65270">MRFSTALTTASICLATAEGFKFQLHNSFGSPVAAASELIKRATISTTFKYAAPQFSYYVDILVGSAHDFIRLRLSSDPFTWFPGPLPRSNYCNVQTNANFALCVQSNFSGTYDPDSSSTFKNLSSSLNLTSSDSRYYVLGYYGQDTLQIGQTEIDNVPIGIAYDYTRTPQLGLGIGGSGSTQKTLIRTMLDEDIISVLAYGLYLNDFDTNSSELTIGAIDTAKYEGNLITFTSSTTTTVQLNSLEYDNGEGGDLTTLGTSWNANVEFSTGLLYFPKGVLETIVDDVEATYDSTYGGYLTKCSFRYTAKSLIFNFQGTTITVPAKQWIIPAYTLGGYQTTLSDGTTLACIALVDSMDNYSLAARAGYSAVFGMPFVRATYMVHDFTNQQTSFAQAKLNTTDSELKSLGTDGVAPFATVIPSTSMNPSTIAPTSTGTGVVTAGPDGNNQSDGQSSGGGGSNTPTGAIVGGVVGGVVVIAAAIGAFIFFRRRQRPEADANNTLPPPPPPMGQTQGQPPVGPPYGGYPNQGYNGQYGQQGGYSEQYGLAPTLAGKGFVPPNSPGPVSPMSEMAATPMDPSRQSSVVSPMDQIRHPSVAGVNELPSPGGQQMPVELPANMH</sequence>
<evidence type="ECO:0000313" key="6">
    <source>
        <dbReference type="Proteomes" id="UP001313282"/>
    </source>
</evidence>
<feature type="region of interest" description="Disordered" evidence="2">
    <location>
        <begin position="557"/>
        <end position="616"/>
    </location>
</feature>
<reference evidence="5 6" key="1">
    <citation type="submission" date="2019-10" db="EMBL/GenBank/DDBJ databases">
        <authorList>
            <person name="Palmer J.M."/>
        </authorList>
    </citation>
    <scope>NUCLEOTIDE SEQUENCE [LARGE SCALE GENOMIC DNA]</scope>
    <source>
        <strain evidence="5 6">TWF718</strain>
    </source>
</reference>
<dbReference type="InterPro" id="IPR001461">
    <property type="entry name" value="Aspartic_peptidase_A1"/>
</dbReference>
<proteinExistence type="inferred from homology"/>
<evidence type="ECO:0000259" key="4">
    <source>
        <dbReference type="PROSITE" id="PS51767"/>
    </source>
</evidence>
<gene>
    <name evidence="5" type="ORF">TWF718_010588</name>
</gene>
<keyword evidence="3" id="KW-1133">Transmembrane helix</keyword>
<feature type="domain" description="Peptidase A1" evidence="4">
    <location>
        <begin position="57"/>
        <end position="392"/>
    </location>
</feature>
<dbReference type="PROSITE" id="PS51767">
    <property type="entry name" value="PEPTIDASE_A1"/>
    <property type="match status" value="1"/>
</dbReference>